<evidence type="ECO:0000313" key="4">
    <source>
        <dbReference type="Proteomes" id="UP000807342"/>
    </source>
</evidence>
<name>A0A9P5XIV1_9AGAR</name>
<evidence type="ECO:0000313" key="3">
    <source>
        <dbReference type="EMBL" id="KAF9450350.1"/>
    </source>
</evidence>
<dbReference type="Pfam" id="PF12937">
    <property type="entry name" value="F-box-like"/>
    <property type="match status" value="1"/>
</dbReference>
<accession>A0A9P5XIV1</accession>
<comment type="caution">
    <text evidence="3">The sequence shown here is derived from an EMBL/GenBank/DDBJ whole genome shotgun (WGS) entry which is preliminary data.</text>
</comment>
<feature type="domain" description="F-box" evidence="2">
    <location>
        <begin position="56"/>
        <end position="111"/>
    </location>
</feature>
<dbReference type="InterPro" id="IPR001810">
    <property type="entry name" value="F-box_dom"/>
</dbReference>
<dbReference type="AlphaFoldDB" id="A0A9P5XIV1"/>
<keyword evidence="4" id="KW-1185">Reference proteome</keyword>
<dbReference type="Proteomes" id="UP000807342">
    <property type="component" value="Unassembled WGS sequence"/>
</dbReference>
<organism evidence="3 4">
    <name type="scientific">Macrolepiota fuliginosa MF-IS2</name>
    <dbReference type="NCBI Taxonomy" id="1400762"/>
    <lineage>
        <taxon>Eukaryota</taxon>
        <taxon>Fungi</taxon>
        <taxon>Dikarya</taxon>
        <taxon>Basidiomycota</taxon>
        <taxon>Agaricomycotina</taxon>
        <taxon>Agaricomycetes</taxon>
        <taxon>Agaricomycetidae</taxon>
        <taxon>Agaricales</taxon>
        <taxon>Agaricineae</taxon>
        <taxon>Agaricaceae</taxon>
        <taxon>Macrolepiota</taxon>
    </lineage>
</organism>
<evidence type="ECO:0000259" key="2">
    <source>
        <dbReference type="Pfam" id="PF12937"/>
    </source>
</evidence>
<evidence type="ECO:0000256" key="1">
    <source>
        <dbReference type="SAM" id="MobiDB-lite"/>
    </source>
</evidence>
<dbReference type="Gene3D" id="1.20.1280.50">
    <property type="match status" value="1"/>
</dbReference>
<protein>
    <recommendedName>
        <fullName evidence="2">F-box domain-containing protein</fullName>
    </recommendedName>
</protein>
<feature type="compositionally biased region" description="Gly residues" evidence="1">
    <location>
        <begin position="331"/>
        <end position="341"/>
    </location>
</feature>
<feature type="region of interest" description="Disordered" evidence="1">
    <location>
        <begin position="322"/>
        <end position="341"/>
    </location>
</feature>
<gene>
    <name evidence="3" type="ORF">P691DRAFT_726221</name>
</gene>
<dbReference type="OrthoDB" id="3253362at2759"/>
<sequence>MRPFAPKYKRASSALAPRRSERSVVPEEAMSTQVIVEDMDSSGGLVQEPCSLGPMTRLPVELLAQIFEHCLSNDSFPAPAVSQAPLLLAHTCSHWRAVAMSTPSLWSRLHITYKDPSLDVPITSDWLRRSGCLPLLISISIDFNEQPAQEILDVICAHSSRWQRIRFEFRGLYCPPMYSLALAEGNTPLLRAFEFDARDISSANITPIISLLNSAPSLREVTWVDDLADTRRLMELPLSRLTLLSITMSHGTLDYLELLDQCYNLEHIRITRPRPGGARPPREPLVLPKLTSLNIAYDLTGILDSLVLPALKHVRIHSEGQAGRGTARRVGAGGGATGGEGNGTWSPVSFLSLIGRSSCTVESLWVDAPMDETCLAQCLEITTSSLTRLTVAGVVITDKLLSRLTLQSPPSTSSSSEGSSSSDLFNSLVPDPLHLCPLVQEMSLNTRISSTSGVLLQMAQSRLVPQSSVGRDAAKFLLRIWDGHKDLEPLKFLRGQRCSPLGSCNFKLDMLAPPRDVFSSLTGFPARPRSRRYLSGRRRTCQSR</sequence>
<dbReference type="EMBL" id="MU151107">
    <property type="protein sequence ID" value="KAF9450350.1"/>
    <property type="molecule type" value="Genomic_DNA"/>
</dbReference>
<proteinExistence type="predicted"/>
<reference evidence="3" key="1">
    <citation type="submission" date="2020-11" db="EMBL/GenBank/DDBJ databases">
        <authorList>
            <consortium name="DOE Joint Genome Institute"/>
            <person name="Ahrendt S."/>
            <person name="Riley R."/>
            <person name="Andreopoulos W."/>
            <person name="Labutti K."/>
            <person name="Pangilinan J."/>
            <person name="Ruiz-Duenas F.J."/>
            <person name="Barrasa J.M."/>
            <person name="Sanchez-Garcia M."/>
            <person name="Camarero S."/>
            <person name="Miyauchi S."/>
            <person name="Serrano A."/>
            <person name="Linde D."/>
            <person name="Babiker R."/>
            <person name="Drula E."/>
            <person name="Ayuso-Fernandez I."/>
            <person name="Pacheco R."/>
            <person name="Padilla G."/>
            <person name="Ferreira P."/>
            <person name="Barriuso J."/>
            <person name="Kellner H."/>
            <person name="Castanera R."/>
            <person name="Alfaro M."/>
            <person name="Ramirez L."/>
            <person name="Pisabarro A.G."/>
            <person name="Kuo A."/>
            <person name="Tritt A."/>
            <person name="Lipzen A."/>
            <person name="He G."/>
            <person name="Yan M."/>
            <person name="Ng V."/>
            <person name="Cullen D."/>
            <person name="Martin F."/>
            <person name="Rosso M.-N."/>
            <person name="Henrissat B."/>
            <person name="Hibbett D."/>
            <person name="Martinez A.T."/>
            <person name="Grigoriev I.V."/>
        </authorList>
    </citation>
    <scope>NUCLEOTIDE SEQUENCE</scope>
    <source>
        <strain evidence="3">MF-IS2</strain>
    </source>
</reference>